<reference evidence="6" key="1">
    <citation type="submission" date="2020-01" db="EMBL/GenBank/DDBJ databases">
        <authorList>
            <person name="Meier V. D."/>
            <person name="Meier V D."/>
        </authorList>
    </citation>
    <scope>NUCLEOTIDE SEQUENCE</scope>
    <source>
        <strain evidence="6">HLG_WM_MAG_10</strain>
    </source>
</reference>
<gene>
    <name evidence="6" type="ORF">HELGO_WM34204</name>
</gene>
<sequence length="278" mass="32714">MSDYKISKDDLKRLNTKEGYQKLLSSKEVNVKKILKTLKYEQELNDLQIELLKMQGWAAANGKRVAILFEGRDAAGKGGTIRRFVEHLNPRSIRIVALPKPTEEERGQWYFRRYINQLPNPGELTFFDRSWYNRAVVEPVNGFCTKEDYDLFMKQVLSYEKMLQESGVVLIKFWLDTSKEEQAKRFEARKNSPLKQWKFSPIDEKAQELWDVYTEYRDAMFNKTHTRNCPWVIVQADDKKTARLAAIRYVLNALPYEGKSNAKVRLKPNSKVVKKYKK</sequence>
<dbReference type="AlphaFoldDB" id="A0A6S6SL21"/>
<dbReference type="GO" id="GO:0008976">
    <property type="term" value="F:polyphosphate kinase activity"/>
    <property type="evidence" value="ECO:0007669"/>
    <property type="project" value="UniProtKB-UniRule"/>
</dbReference>
<evidence type="ECO:0000259" key="5">
    <source>
        <dbReference type="Pfam" id="PF03976"/>
    </source>
</evidence>
<dbReference type="SUPFAM" id="SSF52540">
    <property type="entry name" value="P-loop containing nucleoside triphosphate hydrolases"/>
    <property type="match status" value="1"/>
</dbReference>
<organism evidence="6">
    <name type="scientific">uncultured Aureispira sp</name>
    <dbReference type="NCBI Taxonomy" id="1331704"/>
    <lineage>
        <taxon>Bacteria</taxon>
        <taxon>Pseudomonadati</taxon>
        <taxon>Bacteroidota</taxon>
        <taxon>Saprospiria</taxon>
        <taxon>Saprospirales</taxon>
        <taxon>Saprospiraceae</taxon>
        <taxon>Aureispira</taxon>
        <taxon>environmental samples</taxon>
    </lineage>
</organism>
<evidence type="ECO:0000256" key="2">
    <source>
        <dbReference type="ARBA" id="ARBA00022679"/>
    </source>
</evidence>
<comment type="function">
    <text evidence="4">Uses inorganic polyphosphate (polyP) as a donor to convert GDP to GTP or ADP to ATP.</text>
</comment>
<comment type="subunit">
    <text evidence="4">Homotetramer.</text>
</comment>
<dbReference type="InterPro" id="IPR016898">
    <property type="entry name" value="Polyphosphate_phosphotransfera"/>
</dbReference>
<dbReference type="PANTHER" id="PTHR34383:SF1">
    <property type="entry name" value="ADP-POLYPHOSPHATE PHOSPHOTRANSFERASE"/>
    <property type="match status" value="1"/>
</dbReference>
<dbReference type="GO" id="GO:0006793">
    <property type="term" value="P:phosphorus metabolic process"/>
    <property type="evidence" value="ECO:0007669"/>
    <property type="project" value="InterPro"/>
</dbReference>
<dbReference type="EMBL" id="CACVAQ010000114">
    <property type="protein sequence ID" value="CAA6805889.1"/>
    <property type="molecule type" value="Genomic_DNA"/>
</dbReference>
<keyword evidence="3 4" id="KW-0418">Kinase</keyword>
<dbReference type="PANTHER" id="PTHR34383">
    <property type="entry name" value="POLYPHOSPHATE:AMP PHOSPHOTRANSFERASE-RELATED"/>
    <property type="match status" value="1"/>
</dbReference>
<keyword evidence="2 4" id="KW-0808">Transferase</keyword>
<proteinExistence type="inferred from homology"/>
<dbReference type="InterPro" id="IPR022488">
    <property type="entry name" value="PPK2-related"/>
</dbReference>
<dbReference type="InterPro" id="IPR027417">
    <property type="entry name" value="P-loop_NTPase"/>
</dbReference>
<evidence type="ECO:0000256" key="4">
    <source>
        <dbReference type="RuleBase" id="RU369062"/>
    </source>
</evidence>
<name>A0A6S6SL21_9BACT</name>
<dbReference type="Pfam" id="PF03976">
    <property type="entry name" value="PPK2"/>
    <property type="match status" value="1"/>
</dbReference>
<dbReference type="EC" id="2.7.4.-" evidence="4"/>
<feature type="domain" description="Polyphosphate kinase-2-related" evidence="5">
    <location>
        <begin position="37"/>
        <end position="260"/>
    </location>
</feature>
<evidence type="ECO:0000313" key="6">
    <source>
        <dbReference type="EMBL" id="CAA6805889.1"/>
    </source>
</evidence>
<protein>
    <recommendedName>
        <fullName evidence="4">ADP/GDP-polyphosphate phosphotransferase</fullName>
        <ecNumber evidence="4">2.7.4.-</ecNumber>
    </recommendedName>
    <alternativeName>
        <fullName evidence="4">Polyphosphate kinase PPK2</fullName>
    </alternativeName>
</protein>
<evidence type="ECO:0000256" key="3">
    <source>
        <dbReference type="ARBA" id="ARBA00022777"/>
    </source>
</evidence>
<accession>A0A6S6SL21</accession>
<dbReference type="InterPro" id="IPR022486">
    <property type="entry name" value="PPK2_PA0141"/>
</dbReference>
<dbReference type="PIRSF" id="PIRSF028756">
    <property type="entry name" value="PPK2_prd"/>
    <property type="match status" value="1"/>
</dbReference>
<comment type="similarity">
    <text evidence="1 4">Belongs to the polyphosphate kinase 2 (PPK2) family. Class I subfamily.</text>
</comment>
<evidence type="ECO:0000256" key="1">
    <source>
        <dbReference type="ARBA" id="ARBA00009924"/>
    </source>
</evidence>
<dbReference type="Gene3D" id="3.40.50.300">
    <property type="entry name" value="P-loop containing nucleotide triphosphate hydrolases"/>
    <property type="match status" value="1"/>
</dbReference>
<dbReference type="NCBIfam" id="TIGR03707">
    <property type="entry name" value="PPK2_P_aer"/>
    <property type="match status" value="1"/>
</dbReference>